<dbReference type="AlphaFoldDB" id="X0SQ58"/>
<protein>
    <submittedName>
        <fullName evidence="1">Uncharacterized protein</fullName>
    </submittedName>
</protein>
<reference evidence="1" key="1">
    <citation type="journal article" date="2014" name="Front. Microbiol.">
        <title>High frequency of phylogenetically diverse reductive dehalogenase-homologous genes in deep subseafloor sedimentary metagenomes.</title>
        <authorList>
            <person name="Kawai M."/>
            <person name="Futagami T."/>
            <person name="Toyoda A."/>
            <person name="Takaki Y."/>
            <person name="Nishi S."/>
            <person name="Hori S."/>
            <person name="Arai W."/>
            <person name="Tsubouchi T."/>
            <person name="Morono Y."/>
            <person name="Uchiyama I."/>
            <person name="Ito T."/>
            <person name="Fujiyama A."/>
            <person name="Inagaki F."/>
            <person name="Takami H."/>
        </authorList>
    </citation>
    <scope>NUCLEOTIDE SEQUENCE</scope>
    <source>
        <strain evidence="1">Expedition CK06-06</strain>
    </source>
</reference>
<sequence>MNKGFKVTTQSDEEEYTVKQVDTPKELEYESDTEFNPMLKFLKFENGEVILNKEELFFIPEAKVLLAADKGGMVKGDVDGRGKRWAFKQFGVAWWMVNTNSPGIQSGLEGTALVQDALKSLQIEHIEWDWKNDTPFINFLTIYKRMYKRAAYSEMLKQMLMSFNDTSEIIKLIRDSTTKILRSDKVLDADDVKILMGYQREIINLTGDIPKQIDKLKNLQELVTREEKNIEIGRGGVTITKSMQPD</sequence>
<evidence type="ECO:0000313" key="1">
    <source>
        <dbReference type="EMBL" id="GAF83219.1"/>
    </source>
</evidence>
<accession>X0SQ58</accession>
<organism evidence="1">
    <name type="scientific">marine sediment metagenome</name>
    <dbReference type="NCBI Taxonomy" id="412755"/>
    <lineage>
        <taxon>unclassified sequences</taxon>
        <taxon>metagenomes</taxon>
        <taxon>ecological metagenomes</taxon>
    </lineage>
</organism>
<proteinExistence type="predicted"/>
<name>X0SQ58_9ZZZZ</name>
<gene>
    <name evidence="1" type="ORF">S01H1_06723</name>
</gene>
<comment type="caution">
    <text evidence="1">The sequence shown here is derived from an EMBL/GenBank/DDBJ whole genome shotgun (WGS) entry which is preliminary data.</text>
</comment>
<dbReference type="EMBL" id="BARS01003468">
    <property type="protein sequence ID" value="GAF83219.1"/>
    <property type="molecule type" value="Genomic_DNA"/>
</dbReference>